<dbReference type="EMBL" id="MBTG01000011">
    <property type="protein sequence ID" value="OPH58158.1"/>
    <property type="molecule type" value="Genomic_DNA"/>
</dbReference>
<evidence type="ECO:0000256" key="1">
    <source>
        <dbReference type="ARBA" id="ARBA00022737"/>
    </source>
</evidence>
<dbReference type="InterPro" id="IPR003961">
    <property type="entry name" value="FN3_dom"/>
</dbReference>
<dbReference type="Pfam" id="PF00395">
    <property type="entry name" value="SLH"/>
    <property type="match status" value="3"/>
</dbReference>
<dbReference type="RefSeq" id="WP_158082071.1">
    <property type="nucleotide sequence ID" value="NZ_MBTG01000011.1"/>
</dbReference>
<dbReference type="SMART" id="SM00060">
    <property type="entry name" value="FN3"/>
    <property type="match status" value="2"/>
</dbReference>
<dbReference type="Pfam" id="PF00041">
    <property type="entry name" value="fn3"/>
    <property type="match status" value="2"/>
</dbReference>
<dbReference type="InterPro" id="IPR003599">
    <property type="entry name" value="Ig_sub"/>
</dbReference>
<evidence type="ECO:0000259" key="4">
    <source>
        <dbReference type="PROSITE" id="PS51272"/>
    </source>
</evidence>
<dbReference type="Pfam" id="PF02368">
    <property type="entry name" value="Big_2"/>
    <property type="match status" value="4"/>
</dbReference>
<dbReference type="CDD" id="cd00063">
    <property type="entry name" value="FN3"/>
    <property type="match status" value="2"/>
</dbReference>
<dbReference type="PANTHER" id="PTHR13817">
    <property type="entry name" value="TITIN"/>
    <property type="match status" value="1"/>
</dbReference>
<dbReference type="InterPro" id="IPR013783">
    <property type="entry name" value="Ig-like_fold"/>
</dbReference>
<feature type="domain" description="Fibronectin type-III" evidence="3">
    <location>
        <begin position="1177"/>
        <end position="1263"/>
    </location>
</feature>
<feature type="domain" description="SLH" evidence="4">
    <location>
        <begin position="1580"/>
        <end position="1639"/>
    </location>
</feature>
<comment type="caution">
    <text evidence="5">The sequence shown here is derived from an EMBL/GenBank/DDBJ whole genome shotgun (WGS) entry which is preliminary data.</text>
</comment>
<dbReference type="SMART" id="SM00635">
    <property type="entry name" value="BID_2"/>
    <property type="match status" value="6"/>
</dbReference>
<evidence type="ECO:0000259" key="3">
    <source>
        <dbReference type="PROSITE" id="PS50853"/>
    </source>
</evidence>
<feature type="region of interest" description="Disordered" evidence="2">
    <location>
        <begin position="1250"/>
        <end position="1293"/>
    </location>
</feature>
<protein>
    <submittedName>
        <fullName evidence="5">Uncharacterized protein</fullName>
    </submittedName>
</protein>
<dbReference type="STRING" id="1469647.BC351_24790"/>
<dbReference type="SMART" id="SM00409">
    <property type="entry name" value="IG"/>
    <property type="match status" value="6"/>
</dbReference>
<dbReference type="OrthoDB" id="663332at2"/>
<evidence type="ECO:0000256" key="2">
    <source>
        <dbReference type="SAM" id="MobiDB-lite"/>
    </source>
</evidence>
<dbReference type="SUPFAM" id="SSF49265">
    <property type="entry name" value="Fibronectin type III"/>
    <property type="match status" value="1"/>
</dbReference>
<dbReference type="InterPro" id="IPR001119">
    <property type="entry name" value="SLH_dom"/>
</dbReference>
<reference evidence="6" key="1">
    <citation type="submission" date="2016-07" db="EMBL/GenBank/DDBJ databases">
        <authorList>
            <person name="Florea S."/>
            <person name="Webb J.S."/>
            <person name="Jaromczyk J."/>
            <person name="Schardl C.L."/>
        </authorList>
    </citation>
    <scope>NUCLEOTIDE SEQUENCE [LARGE SCALE GENOMIC DNA]</scope>
    <source>
        <strain evidence="6">CY1</strain>
    </source>
</reference>
<sequence length="1706" mass="175852">MIPKKSQGKRKNKDRIRRTAYLLLAVILWISLLSSGGGNAWAASGWSMIDGGGSNGLNVNSANRAEYPAMAVWKGEVYVAWQEKVVPGVTANQIRVKKYNGTNWVSVDGNGTNGLNMNSAKVGTRPTLAVFNGSLYLSWVEAVTSSNGQIRVKKYNGGIWTNAEGESTTGINVDPTKDAIFPALVEYNNALYASWSEAGKIYVKKYNGEEWTSVDGGPNGLNINQSGLAAYPALAVLGNDLIAVWSEVSGTTYQLRAKKYSGTSWTIIDGGTTGLNMVSGKSALYPSVAAIDGALYLAWNEPVDSATDDQIRVKKYDGNAWSSIDGGGKYGINVNSAFRANYVKLTTFNHDVYAVWQENSGMVGSTAVFKIRAKKYDGTSWMSAEAGSNGLIVDSSKVANYPAVTALNNVLYVAWQEKNSTIEQLRAANYAVPVPPAVNGVTVTPGTASVAQGGSRQLTVAVDAVGGAATTVTWTSSDASNKVAVSGAGNVTVAADATLGDYTITAISTVDNSKKGTATITVTAMPPAVNSVTVSPSTASVVQGGSKQLTASVDAVGGAATTVMWTSSDSSNKLAVDSAGNVDVAADATLGNYTITATSTVNNSKKGTATITVTAAPAINSVTVSPTTASVVQGGSKQLTASVDAVGGAATTVAWTSSDSSDKVAVDSAGNVTVATDAEPADYTITATSTVNNSKKGTATITVTAAPAINSVTVSPTTASVVQGGSKQLTASVDAVGGAATTVAWASSDSSDKVAVDSAGNVTVAAGTALGDYTITATSTVDNSKKGTATITVTAAPVISSVTVSPSTASVVQGGSKQLTASVDAVGGAVTTVTWTSNDAKVAVDNAGNVTVAANTALGDYTVTASSTVDNSKKGTATITVTAAPAINSVTVSPSTASVVQGGSKQLTASVDAVGGAVTTVTWKSNDAKVAVDSAGNVTVAEDTALGDYTVTASSTVDNSKKGTTTITVTAASSYKIAAITNQTLTALTQGYDSGNQETRSIAVTNIGTGNLTHLSVTLSGANANDFVMTQLDSTLAGSASTSFEIHAKNNLPANTYTATVTVSADHMTPVTFIVTQVVNLPNAPANPQNLAADVGDRQINLSWSTGSDATQYHIYMATDADLTNIVEIATVTSSTYSIQNLVNGTRYYFVVKAENSGGLSAASNQVSATPATIPGAPANVTAVAGNGQAVVTFTAPADNGGSAITGYEVTASPGNVVVIGDTSPITLTGLTNGTSYTFTVKAINGAGRSAVSAESNTVIPRGSDRDTDTPSQPSTPTTTDSTNTTNTPNTGVDILVNGKVENAGTATVTKRNNQTEMTVVVDQKKLDERLAAEGQHAVVTIPINQTFDIVIGELNGQMVKNMEDKQAVLEFKTDHATYTLPARQINIGAISQQVGELINLQDIKVRIEIAVPTTDTLKVVESAAAKGQLTLAAQPLNFTVRAAYGERNVEVTKFDAYVERTIAIPVEVDPGKITTGVVVEQDGSVRHVPTKVRNINGKYEAQINSLTNSTYAVVWHPLEFSDAANHWAKSAVNDMGSRMVVNGTGNGMFSPDQEITRAEFAAIIVRGLGLKLENGATPFSDVKSEDWYSGAVSTAYSHRLISGMEDGTFRPNDKITREQAMVILSKAMAITGLKDKLLEQSADSALRPFEDAAVVSSWAQSSAADNVKAGIVDGRNGALLAPKGYMTRAEVATIIQRLLQKSGLI</sequence>
<gene>
    <name evidence="5" type="ORF">BC351_24790</name>
</gene>
<dbReference type="Gene3D" id="2.60.40.1080">
    <property type="match status" value="6"/>
</dbReference>
<accession>A0A1V4HMQ8</accession>
<dbReference type="Proteomes" id="UP000190626">
    <property type="component" value="Unassembled WGS sequence"/>
</dbReference>
<evidence type="ECO:0000313" key="5">
    <source>
        <dbReference type="EMBL" id="OPH58158.1"/>
    </source>
</evidence>
<dbReference type="PANTHER" id="PTHR13817:SF73">
    <property type="entry name" value="FIBRONECTIN TYPE-III DOMAIN-CONTAINING PROTEIN"/>
    <property type="match status" value="1"/>
</dbReference>
<dbReference type="PROSITE" id="PS50853">
    <property type="entry name" value="FN3"/>
    <property type="match status" value="2"/>
</dbReference>
<dbReference type="InterPro" id="IPR050964">
    <property type="entry name" value="Striated_Muscle_Regulatory"/>
</dbReference>
<dbReference type="PROSITE" id="PS51272">
    <property type="entry name" value="SLH"/>
    <property type="match status" value="3"/>
</dbReference>
<feature type="domain" description="SLH" evidence="4">
    <location>
        <begin position="1647"/>
        <end position="1706"/>
    </location>
</feature>
<keyword evidence="1" id="KW-0677">Repeat</keyword>
<dbReference type="Gene3D" id="2.60.40.10">
    <property type="entry name" value="Immunoglobulins"/>
    <property type="match status" value="2"/>
</dbReference>
<dbReference type="InterPro" id="IPR036116">
    <property type="entry name" value="FN3_sf"/>
</dbReference>
<feature type="domain" description="Fibronectin type-III" evidence="3">
    <location>
        <begin position="1084"/>
        <end position="1176"/>
    </location>
</feature>
<name>A0A1V4HMQ8_9BACL</name>
<feature type="domain" description="SLH" evidence="4">
    <location>
        <begin position="1516"/>
        <end position="1579"/>
    </location>
</feature>
<keyword evidence="6" id="KW-1185">Reference proteome</keyword>
<proteinExistence type="predicted"/>
<evidence type="ECO:0000313" key="6">
    <source>
        <dbReference type="Proteomes" id="UP000190626"/>
    </source>
</evidence>
<feature type="compositionally biased region" description="Low complexity" evidence="2">
    <location>
        <begin position="1270"/>
        <end position="1291"/>
    </location>
</feature>
<organism evidence="5 6">
    <name type="scientific">Paenibacillus ferrarius</name>
    <dbReference type="NCBI Taxonomy" id="1469647"/>
    <lineage>
        <taxon>Bacteria</taxon>
        <taxon>Bacillati</taxon>
        <taxon>Bacillota</taxon>
        <taxon>Bacilli</taxon>
        <taxon>Bacillales</taxon>
        <taxon>Paenibacillaceae</taxon>
        <taxon>Paenibacillus</taxon>
    </lineage>
</organism>
<dbReference type="InterPro" id="IPR003343">
    <property type="entry name" value="Big_2"/>
</dbReference>